<dbReference type="STRING" id="429701.A0A2G9H3U4"/>
<keyword evidence="2" id="KW-0943">RNA-mediated gene silencing</keyword>
<dbReference type="InterPro" id="IPR005381">
    <property type="entry name" value="Znf-XS_domain"/>
</dbReference>
<comment type="caution">
    <text evidence="8">The sequence shown here is derived from an EMBL/GenBank/DDBJ whole genome shotgun (WGS) entry which is preliminary data.</text>
</comment>
<feature type="compositionally biased region" description="Acidic residues" evidence="4">
    <location>
        <begin position="11"/>
        <end position="20"/>
    </location>
</feature>
<dbReference type="EMBL" id="NKXS01002771">
    <property type="protein sequence ID" value="PIN12173.1"/>
    <property type="molecule type" value="Genomic_DNA"/>
</dbReference>
<dbReference type="InterPro" id="IPR005379">
    <property type="entry name" value="FDM1-5/IDN2_XH"/>
</dbReference>
<proteinExistence type="predicted"/>
<evidence type="ECO:0000256" key="2">
    <source>
        <dbReference type="ARBA" id="ARBA00023158"/>
    </source>
</evidence>
<dbReference type="Gene3D" id="3.30.70.2890">
    <property type="entry name" value="XS domain"/>
    <property type="match status" value="2"/>
</dbReference>
<organism evidence="8 9">
    <name type="scientific">Handroanthus impetiginosus</name>
    <dbReference type="NCBI Taxonomy" id="429701"/>
    <lineage>
        <taxon>Eukaryota</taxon>
        <taxon>Viridiplantae</taxon>
        <taxon>Streptophyta</taxon>
        <taxon>Embryophyta</taxon>
        <taxon>Tracheophyta</taxon>
        <taxon>Spermatophyta</taxon>
        <taxon>Magnoliopsida</taxon>
        <taxon>eudicotyledons</taxon>
        <taxon>Gunneridae</taxon>
        <taxon>Pentapetalae</taxon>
        <taxon>asterids</taxon>
        <taxon>lamiids</taxon>
        <taxon>Lamiales</taxon>
        <taxon>Bignoniaceae</taxon>
        <taxon>Crescentiina</taxon>
        <taxon>Tabebuia alliance</taxon>
        <taxon>Handroanthus</taxon>
    </lineage>
</organism>
<dbReference type="InterPro" id="IPR038588">
    <property type="entry name" value="XS_domain_sf"/>
</dbReference>
<protein>
    <submittedName>
        <fullName evidence="8">Centromere-associated protein NUF2</fullName>
    </submittedName>
</protein>
<evidence type="ECO:0000256" key="3">
    <source>
        <dbReference type="SAM" id="Coils"/>
    </source>
</evidence>
<feature type="domain" description="Zinc finger-XS" evidence="7">
    <location>
        <begin position="47"/>
        <end position="91"/>
    </location>
</feature>
<feature type="coiled-coil region" evidence="3">
    <location>
        <begin position="508"/>
        <end position="539"/>
    </location>
</feature>
<name>A0A2G9H3U4_9LAMI</name>
<dbReference type="Pfam" id="PF03470">
    <property type="entry name" value="zf-XS"/>
    <property type="match status" value="2"/>
</dbReference>
<reference evidence="9" key="1">
    <citation type="journal article" date="2018" name="Gigascience">
        <title>Genome assembly of the Pink Ipe (Handroanthus impetiginosus, Bignoniaceae), a highly valued, ecologically keystone Neotropical timber forest tree.</title>
        <authorList>
            <person name="Silva-Junior O.B."/>
            <person name="Grattapaglia D."/>
            <person name="Novaes E."/>
            <person name="Collevatti R.G."/>
        </authorList>
    </citation>
    <scope>NUCLEOTIDE SEQUENCE [LARGE SCALE GENOMIC DNA]</scope>
    <source>
        <strain evidence="9">cv. UFG-1</strain>
    </source>
</reference>
<feature type="region of interest" description="Disordered" evidence="4">
    <location>
        <begin position="1"/>
        <end position="22"/>
    </location>
</feature>
<keyword evidence="9" id="KW-1185">Reference proteome</keyword>
<dbReference type="InterPro" id="IPR005380">
    <property type="entry name" value="XS_domain"/>
</dbReference>
<feature type="coiled-coil region" evidence="3">
    <location>
        <begin position="593"/>
        <end position="719"/>
    </location>
</feature>
<dbReference type="AlphaFoldDB" id="A0A2G9H3U4"/>
<gene>
    <name evidence="8" type="ORF">CDL12_15219</name>
</gene>
<dbReference type="InterPro" id="IPR045177">
    <property type="entry name" value="FDM1-5/IDN2"/>
</dbReference>
<dbReference type="Proteomes" id="UP000231279">
    <property type="component" value="Unassembled WGS sequence"/>
</dbReference>
<evidence type="ECO:0000313" key="9">
    <source>
        <dbReference type="Proteomes" id="UP000231279"/>
    </source>
</evidence>
<evidence type="ECO:0000259" key="5">
    <source>
        <dbReference type="Pfam" id="PF03468"/>
    </source>
</evidence>
<evidence type="ECO:0000256" key="1">
    <source>
        <dbReference type="ARBA" id="ARBA00023054"/>
    </source>
</evidence>
<dbReference type="GO" id="GO:0080188">
    <property type="term" value="P:gene silencing by siRNA-directed DNA methylation"/>
    <property type="evidence" value="ECO:0007669"/>
    <property type="project" value="InterPro"/>
</dbReference>
<keyword evidence="1 3" id="KW-0175">Coiled coil</keyword>
<sequence length="859" mass="99050">MGSSAEHSSGEDTDISDSETEGYKEKIYEQLKSGKLQIKITDQAYTCPYCCPKKRKREFEYKDLLQHASSIGTCTSQKRTATDKAKHLALAKYLENEIVVDVGPSKPPAEVDAHDVLADLDCNEMFVWPWIGIVVNIPTEFKDGRHVGDNGSELKDLLARRGFNPTRVRPLWNDQGHSGTALVEFHNDWSGFNNAMSFEKAYEANHHGKENWLAKNDKKSDLYAWVAHADDYNSNNIIGENLRKSGNLGTISNIMGEEARKTNTCPYCPKDRKRDFQYKDLLQHASSIASCNSQKRSARDKANHLALAKYLGSDMVVDAGASKPSAEVDALADQDRDEMFVWPWIGIVVNIPTDFKDGRYVGESGSKLRDQLTRRGFNPIRVRPLWNYQGHSGTAIVEFHKDWSGFTNAMSFEKAYEANHHGKRNWLAKDDKKSDLYAWVARADDYNSNNIVGENLRKIGDLRTISDIMEEEDRKTNKLVGNLTNVIEAKKMHLLEMESKFRETESSLRQLILEKDNLHQAYNEEIKKIESNARDHFKKIFNDHEKLKFQLETQRKDLEVRGQELMKRETHNEIERKKLAEDLEQNAVKNCSLQAAAEEQRKADEKVMRLAEEQKKEKEKLHKRIILLEKQLDAKQAVQLEIEQLRGKLNVMKHMGDEGDLEVLNKVDLLLKALREKEGELEDLDALNQTLIVQERKRNEELQDARKELVNCLKEISSNSHVAVKRMGELDSKPFHEAMKRKYREAEADERATELCSLWEEYLRDPEWHPIKVVIINGKHQAVINEEDEKLRDLKENYGDEVHNAVKAALFEINEYNPSGRYIISELWNYDEGRRATLKEGVSVLLKQWRFQKRKRGVD</sequence>
<dbReference type="PANTHER" id="PTHR21596:SF65">
    <property type="entry name" value="PROTEIN INVOLVED IN DE NOVO 2-RELATED"/>
    <property type="match status" value="1"/>
</dbReference>
<evidence type="ECO:0000259" key="7">
    <source>
        <dbReference type="Pfam" id="PF03470"/>
    </source>
</evidence>
<feature type="domain" description="XS" evidence="5">
    <location>
        <begin position="337"/>
        <end position="448"/>
    </location>
</feature>
<accession>A0A2G9H3U4</accession>
<dbReference type="OrthoDB" id="1892195at2759"/>
<dbReference type="FunFam" id="3.30.70.2890:FF:000001">
    <property type="entry name" value="Factor of DNA methylation 2"/>
    <property type="match status" value="1"/>
</dbReference>
<feature type="domain" description="Factor of DNA methylation 1-5/IDN2" evidence="6">
    <location>
        <begin position="725"/>
        <end position="855"/>
    </location>
</feature>
<dbReference type="Pfam" id="PF03468">
    <property type="entry name" value="XS"/>
    <property type="match status" value="2"/>
</dbReference>
<dbReference type="CDD" id="cd12266">
    <property type="entry name" value="RRM_like_XS"/>
    <property type="match status" value="2"/>
</dbReference>
<feature type="domain" description="Zinc finger-XS" evidence="7">
    <location>
        <begin position="265"/>
        <end position="308"/>
    </location>
</feature>
<feature type="domain" description="XS" evidence="5">
    <location>
        <begin position="124"/>
        <end position="234"/>
    </location>
</feature>
<evidence type="ECO:0000256" key="4">
    <source>
        <dbReference type="SAM" id="MobiDB-lite"/>
    </source>
</evidence>
<dbReference type="Pfam" id="PF03469">
    <property type="entry name" value="XH"/>
    <property type="match status" value="1"/>
</dbReference>
<evidence type="ECO:0000259" key="6">
    <source>
        <dbReference type="Pfam" id="PF03469"/>
    </source>
</evidence>
<dbReference type="PANTHER" id="PTHR21596">
    <property type="entry name" value="RIBONUCLEASE P SUBUNIT P38"/>
    <property type="match status" value="1"/>
</dbReference>
<evidence type="ECO:0000313" key="8">
    <source>
        <dbReference type="EMBL" id="PIN12173.1"/>
    </source>
</evidence>